<reference evidence="1 2" key="1">
    <citation type="journal article" date="2015" name="Int. J. Syst. Evol. Microbiol.">
        <title>Methanoculleus taiwanensis sp. nov., a methanogen isolated from deep marine sediment at the deformation front area near Taiwan.</title>
        <authorList>
            <person name="Weng C.Y."/>
            <person name="Chen S.C."/>
            <person name="Lai M.C."/>
            <person name="Wu S.Y."/>
            <person name="Lin S."/>
            <person name="Yang T.F."/>
            <person name="Chen P.C."/>
        </authorList>
    </citation>
    <scope>NUCLEOTIDE SEQUENCE [LARGE SCALE GENOMIC DNA]</scope>
    <source>
        <strain evidence="1 2">CYW4</strain>
    </source>
</reference>
<gene>
    <name evidence="1" type="ORF">ABH15_02060</name>
</gene>
<dbReference type="OrthoDB" id="80177at2157"/>
<keyword evidence="2" id="KW-1185">Reference proteome</keyword>
<organism evidence="1 2">
    <name type="scientific">Methanoculleus taiwanensis</name>
    <dbReference type="NCBI Taxonomy" id="1550565"/>
    <lineage>
        <taxon>Archaea</taxon>
        <taxon>Methanobacteriati</taxon>
        <taxon>Methanobacteriota</taxon>
        <taxon>Stenosarchaea group</taxon>
        <taxon>Methanomicrobia</taxon>
        <taxon>Methanomicrobiales</taxon>
        <taxon>Methanomicrobiaceae</taxon>
        <taxon>Methanoculleus</taxon>
    </lineage>
</organism>
<evidence type="ECO:0000313" key="1">
    <source>
        <dbReference type="EMBL" id="RXE56951.1"/>
    </source>
</evidence>
<dbReference type="EMBL" id="LHQS01000001">
    <property type="protein sequence ID" value="RXE56951.1"/>
    <property type="molecule type" value="Genomic_DNA"/>
</dbReference>
<accession>A0A498H1V9</accession>
<dbReference type="AlphaFoldDB" id="A0A498H1V9"/>
<evidence type="ECO:0000313" key="2">
    <source>
        <dbReference type="Proteomes" id="UP000290932"/>
    </source>
</evidence>
<dbReference type="GO" id="GO:0016787">
    <property type="term" value="F:hydrolase activity"/>
    <property type="evidence" value="ECO:0007669"/>
    <property type="project" value="UniProtKB-KW"/>
</dbReference>
<dbReference type="Proteomes" id="UP000290932">
    <property type="component" value="Unassembled WGS sequence"/>
</dbReference>
<comment type="caution">
    <text evidence="1">The sequence shown here is derived from an EMBL/GenBank/DDBJ whole genome shotgun (WGS) entry which is preliminary data.</text>
</comment>
<protein>
    <submittedName>
        <fullName evidence="1">Alpha/beta hydrolase</fullName>
    </submittedName>
</protein>
<name>A0A498H1V9_9EURY</name>
<keyword evidence="1" id="KW-0378">Hydrolase</keyword>
<proteinExistence type="predicted"/>
<sequence length="161" mass="17617">MHVPLGEGLLLIRGEHSFLLIGKAGRRYALRFETFEKEYSETVEPDDLIVVSGPEGGSVEAAGMLLELVRGNHIPLVILPKGHPGSKRLKMVVSVAPEILLACDIQRGTHPEQHLLCSSGELAGMRISGAEGGVEIERMPPCTTVEYWEPGRYSGDKQQYI</sequence>